<evidence type="ECO:0000313" key="1">
    <source>
        <dbReference type="Proteomes" id="UP000887580"/>
    </source>
</evidence>
<accession>A0AC35GWB1</accession>
<name>A0AC35GWB1_9BILA</name>
<evidence type="ECO:0000313" key="2">
    <source>
        <dbReference type="WBParaSite" id="PS1159_v2.g9299.t2"/>
    </source>
</evidence>
<dbReference type="WBParaSite" id="PS1159_v2.g9299.t2">
    <property type="protein sequence ID" value="PS1159_v2.g9299.t2"/>
    <property type="gene ID" value="PS1159_v2.g9299"/>
</dbReference>
<proteinExistence type="predicted"/>
<protein>
    <submittedName>
        <fullName evidence="2">Vitellogenin</fullName>
    </submittedName>
</protein>
<sequence length="1416" mass="163009">MKQNAERKESSDSMPSTKSAESLVYSDKLDVLRERFIAEGDDTYLRQNPYMKMDNSVQIVSTIMKRLLESSTKQSVEGIDEHSTRYLTQLVSTLRLCSKTDIENIHSKVFENDEYDAKQKTFVQGILSDALAIAGTKHTIDHLFKKIQNGDISTIKAALTLSKLMNLRIVSSETVKNMENLCQESRIQDSETLKRTCWLTYGSMVNAMCKTENPLKHSDKYTNAVMNKYCDASTKSEITSNIIAFYNRVSSRKDKILVLKTIGNMGLDSTVSFLETIIRDWNVEKVIRITAIDALRQMRKEMPRKIQRILLPVFQDRREHPEIRMNALYQILHSRADRAVLEMIMTEMIREPNAHVKSFLNQLVYQMAEHANELYDRETATALRSMLKHFRLYSEEERTPLFSSKFYSSIVAVEHNQIHELASQLNFGVIFSNDSRLPKEIMATMNLLSNNRLIPNTYQFGMHQQNIEQFIERLFNAIESKNVDEILVRGRRSIAEESVNFLKGLYNRMKIASRRISSEEVAPLVLLYTRHQDMDTFFCLTDEESLPELIETFIVDGKVDVARFELNNFRFNWASASYGHEQQIKTPTITGLPLLTTIRIPTLTIVEGTVSSSFSEKQEENHVRSAKIHLKVEPKIATTVIVKMEVFSPLFTSGIKTFHSAQLRLPLNLVGKVHAPHWTPELEVHMPMEEVRILHLQTRPSTFFRVWPSKSGVFVEATEKTLIVQGSTTPLKERRINYVDPFLGLNVNVDSHWHASPLMASEKILGDWLLSGENAFELKVQPTADSSKILKLSLKATSKKSKEIPDIKISEFTSFYGQQTTEMLSHTHKDEKSLIREQMKLASGKLENFHHFVLKAEALQGSNPHIAKIDLTMLCDKRMILCIARNTIDIDSEWTAKTAVELAMPEVRGVVDGFPSQHFVAKISTEFGSTQKSSMILNVYGRPSLQKIQEVKRYMNVRDEKNIEYDLEESFSSAPQVLKPNDFKIIIENKLSPKLNHQMQSLYGLLAYTGIVDMPQPELIEEEMKKPTSTLMSRIILDKSLYNISISMPDSRRYSMKWDHSETSEMESSNALGIFDILRRTHSDHEMECSIKKGRFIRSFDGKSYKLPLNTCYTVIAKDCTEDPEFALMAKKLSKNGEELKLKLVTREKTYELYKMSKKMVVEVNTYKIDEKHFEENGIYKVANKEGIYEIRCKDTGASVRFDGINILARIGTEYANRQCGICGHMNFDESDDLRKADNEQAENLRDFHKSYLYRDSECDQAAIEAVEKDSSEEDREEEYSEDVYDDSEAQENIPPVHKTIIMEEHDRACFSKKSYLQCPRDSVNTNAKIEEVEFICLKRNQHKTQRLLRQSENQRIVEIPKALQEDSSANIETQEIQIPSKCVSSSGSSNSRREMEQQQQRRENENDREEQRILL</sequence>
<dbReference type="Proteomes" id="UP000887580">
    <property type="component" value="Unplaced"/>
</dbReference>
<reference evidence="2" key="1">
    <citation type="submission" date="2022-11" db="UniProtKB">
        <authorList>
            <consortium name="WormBaseParasite"/>
        </authorList>
    </citation>
    <scope>IDENTIFICATION</scope>
</reference>
<organism evidence="1 2">
    <name type="scientific">Panagrolaimus sp. PS1159</name>
    <dbReference type="NCBI Taxonomy" id="55785"/>
    <lineage>
        <taxon>Eukaryota</taxon>
        <taxon>Metazoa</taxon>
        <taxon>Ecdysozoa</taxon>
        <taxon>Nematoda</taxon>
        <taxon>Chromadorea</taxon>
        <taxon>Rhabditida</taxon>
        <taxon>Tylenchina</taxon>
        <taxon>Panagrolaimomorpha</taxon>
        <taxon>Panagrolaimoidea</taxon>
        <taxon>Panagrolaimidae</taxon>
        <taxon>Panagrolaimus</taxon>
    </lineage>
</organism>